<accession>A0A2Y9FD40</accession>
<dbReference type="Proteomes" id="UP000248484">
    <property type="component" value="Chromosome 7"/>
</dbReference>
<dbReference type="InterPro" id="IPR000488">
    <property type="entry name" value="Death_dom"/>
</dbReference>
<reference evidence="5" key="1">
    <citation type="submission" date="2025-08" db="UniProtKB">
        <authorList>
            <consortium name="RefSeq"/>
        </authorList>
    </citation>
    <scope>IDENTIFICATION</scope>
    <source>
        <tissue evidence="5">Muscle</tissue>
    </source>
</reference>
<feature type="domain" description="ZU5" evidence="3">
    <location>
        <begin position="427"/>
        <end position="599"/>
    </location>
</feature>
<proteinExistence type="predicted"/>
<dbReference type="Gene3D" id="2.60.220.30">
    <property type="match status" value="1"/>
</dbReference>
<dbReference type="CTD" id="401124"/>
<keyword evidence="4" id="KW-1185">Reference proteome</keyword>
<evidence type="ECO:0000259" key="2">
    <source>
        <dbReference type="PROSITE" id="PS50017"/>
    </source>
</evidence>
<evidence type="ECO:0000313" key="4">
    <source>
        <dbReference type="Proteomes" id="UP000248484"/>
    </source>
</evidence>
<dbReference type="Gene3D" id="1.10.533.10">
    <property type="entry name" value="Death Domain, Fas"/>
    <property type="match status" value="1"/>
</dbReference>
<organism evidence="4 5">
    <name type="scientific">Physeter macrocephalus</name>
    <name type="common">Sperm whale</name>
    <name type="synonym">Physeter catodon</name>
    <dbReference type="NCBI Taxonomy" id="9755"/>
    <lineage>
        <taxon>Eukaryota</taxon>
        <taxon>Metazoa</taxon>
        <taxon>Chordata</taxon>
        <taxon>Craniata</taxon>
        <taxon>Vertebrata</taxon>
        <taxon>Euteleostomi</taxon>
        <taxon>Mammalia</taxon>
        <taxon>Eutheria</taxon>
        <taxon>Laurasiatheria</taxon>
        <taxon>Artiodactyla</taxon>
        <taxon>Whippomorpha</taxon>
        <taxon>Cetacea</taxon>
        <taxon>Odontoceti</taxon>
        <taxon>Physeteridae</taxon>
        <taxon>Physeter</taxon>
    </lineage>
</organism>
<dbReference type="GeneID" id="102990486"/>
<dbReference type="PANTHER" id="PTHR28336:SF4">
    <property type="entry name" value="DEATH DOMAIN-CONTAINING PROTEIN 1"/>
    <property type="match status" value="1"/>
</dbReference>
<feature type="domain" description="Death" evidence="2">
    <location>
        <begin position="823"/>
        <end position="887"/>
    </location>
</feature>
<sequence length="920" mass="104300">MDTEDIGSGKLGQILKQIWRQNLMLKQALLGTDHCEGAGGATWIATVVFLGQELSEALHQLLEHTAETLHSTCQQLYVLLDKENHCTWRQEIIAFIDCLMKRSEYLGSTATFLKKEEKEMCNLCSMHDECTPLQTMSTIQDIKATDIAARGEQNVIETATVSPTNGEESHYTNQVQLKKDKIHRSSELVGKENNTSLKGDVTGQEESQNKMFPDNAENEDDKQIEHMTVENINGNREETLDIIQTREREIQETSESQSEEITTSSTTCDISSKYVNSPLPSDSESLKQKHNIMEKEYLDVLSDDTVTQVSCYITAPSYVLQHLECRIINNMSSLIVSDNEELVSNVITVECSDMEKRIPFPICIAIPFTARYRGNYRDIMVKLSDVDLQSSYLTPNSLEGMRGSYKVTCAEVKVYKLGIFSVVSCLKKEPFTVTKKGFTLKPSMDSRISLNYPPGVFSSPVLVQLKVQPIDPSLVAYLKTQQDTSYSVLSTSPLIHVQHPSTHLFQKPITVFLPCSPHPDKKNLGSEIDHKRTASATTNRIIPLYLNWTKSTSIRKPGNNACESLKLLGFRSRDSGWFVLDGVMVRTVQSGLISFELCEHLERFIVLHPSSIVDNSHLVSFVKSLEEAMLSITVCIVLYHQKDNPHRIVILVVPSKDLHQVLRNLRLEASSGPPEPSRHFQVKEGEQLFLRFTGNILASSNGKDYGKDYKLIFHLQRKPRLELQIKEVDEFGNYSCPHYKGTIVVYKVAKEKIVHNLDQSLILNENNYQLPICKLPLKLPKHEKLINRPQSTKRISTDPLEALWDNLLYWLADELSEENALCLSSSLPLRRSTIQLITLKNPDDLTGQTHELLCFWKRSLPNSTDKLRLLARHLRKIGRSDLAEELKFKWENKVFTEPQQWSDVAEFSPVALSFALDKGS</sequence>
<feature type="region of interest" description="Disordered" evidence="1">
    <location>
        <begin position="185"/>
        <end position="216"/>
    </location>
</feature>
<dbReference type="KEGG" id="pcad:102990486"/>
<evidence type="ECO:0000259" key="3">
    <source>
        <dbReference type="PROSITE" id="PS51145"/>
    </source>
</evidence>
<dbReference type="InterPro" id="IPR000906">
    <property type="entry name" value="ZU5_dom"/>
</dbReference>
<name>A0A2Y9FD40_PHYMC</name>
<dbReference type="RefSeq" id="XP_007120239.3">
    <property type="nucleotide sequence ID" value="XM_007120177.3"/>
</dbReference>
<dbReference type="PANTHER" id="PTHR28336">
    <property type="entry name" value="BA1-643"/>
    <property type="match status" value="1"/>
</dbReference>
<evidence type="ECO:0000313" key="5">
    <source>
        <dbReference type="RefSeq" id="XP_007120239.3"/>
    </source>
</evidence>
<dbReference type="FunCoup" id="A0A2Y9FD40">
    <property type="interactions" value="69"/>
</dbReference>
<dbReference type="GO" id="GO:0007165">
    <property type="term" value="P:signal transduction"/>
    <property type="evidence" value="ECO:0007669"/>
    <property type="project" value="InterPro"/>
</dbReference>
<dbReference type="InterPro" id="IPR011029">
    <property type="entry name" value="DEATH-like_dom_sf"/>
</dbReference>
<evidence type="ECO:0000256" key="1">
    <source>
        <dbReference type="SAM" id="MobiDB-lite"/>
    </source>
</evidence>
<dbReference type="InParanoid" id="A0A2Y9FD40"/>
<dbReference type="SUPFAM" id="SSF47986">
    <property type="entry name" value="DEATH domain"/>
    <property type="match status" value="1"/>
</dbReference>
<dbReference type="AlphaFoldDB" id="A0A2Y9FD40"/>
<dbReference type="PROSITE" id="PS51145">
    <property type="entry name" value="ZU5"/>
    <property type="match status" value="1"/>
</dbReference>
<dbReference type="PROSITE" id="PS50017">
    <property type="entry name" value="DEATH_DOMAIN"/>
    <property type="match status" value="1"/>
</dbReference>
<protein>
    <submittedName>
        <fullName evidence="5">Death domain-containing protein 1</fullName>
    </submittedName>
</protein>
<dbReference type="OrthoDB" id="6118651at2759"/>
<dbReference type="Pfam" id="PF00531">
    <property type="entry name" value="Death"/>
    <property type="match status" value="1"/>
</dbReference>
<gene>
    <name evidence="5" type="primary">DTHD1</name>
</gene>
<feature type="region of interest" description="Disordered" evidence="1">
    <location>
        <begin position="250"/>
        <end position="269"/>
    </location>
</feature>
<dbReference type="STRING" id="9755.ENSPCTP00005025707"/>
<feature type="compositionally biased region" description="Low complexity" evidence="1">
    <location>
        <begin position="253"/>
        <end position="267"/>
    </location>
</feature>